<name>A0A5N5U5I3_9EURY</name>
<evidence type="ECO:0000259" key="1">
    <source>
        <dbReference type="Pfam" id="PF26277"/>
    </source>
</evidence>
<gene>
    <name evidence="2" type="ORF">DMP03_12335</name>
</gene>
<protein>
    <recommendedName>
        <fullName evidence="1">DUF8076 domain-containing protein</fullName>
    </recommendedName>
</protein>
<dbReference type="Proteomes" id="UP000326302">
    <property type="component" value="Unassembled WGS sequence"/>
</dbReference>
<dbReference type="RefSeq" id="WP_152120854.1">
    <property type="nucleotide sequence ID" value="NZ_QJOW01000006.1"/>
</dbReference>
<dbReference type="AlphaFoldDB" id="A0A5N5U5I3"/>
<accession>A0A5N5U5I3</accession>
<geneLocation type="plasmid" evidence="2">
    <name>unnamed2</name>
</geneLocation>
<dbReference type="Pfam" id="PF26277">
    <property type="entry name" value="DUF8076"/>
    <property type="match status" value="1"/>
</dbReference>
<proteinExistence type="predicted"/>
<dbReference type="OrthoDB" id="319780at2157"/>
<sequence length="130" mass="14930">MRDLDAIGGMYNIVRPDRKTADHQVPVDKFIKMLHEHEVPEELCVVGLESVLADDEETRREVVDTMRSESDYLNGLSPLPKVQFAVEGNFQSVGESFELEHDGEFYQLETVFGSRLKRRSDGWLVSPYRV</sequence>
<evidence type="ECO:0000313" key="2">
    <source>
        <dbReference type="EMBL" id="KAB7513181.1"/>
    </source>
</evidence>
<organism evidence="2 3">
    <name type="scientific">Halosegnis rubeus</name>
    <dbReference type="NCBI Taxonomy" id="2212850"/>
    <lineage>
        <taxon>Archaea</taxon>
        <taxon>Methanobacteriati</taxon>
        <taxon>Methanobacteriota</taxon>
        <taxon>Stenosarchaea group</taxon>
        <taxon>Halobacteria</taxon>
        <taxon>Halobacteriales</taxon>
        <taxon>Natronomonadaceae</taxon>
        <taxon>Halosegnis</taxon>
    </lineage>
</organism>
<evidence type="ECO:0000313" key="3">
    <source>
        <dbReference type="Proteomes" id="UP000326302"/>
    </source>
</evidence>
<keyword evidence="2" id="KW-0614">Plasmid</keyword>
<feature type="domain" description="DUF8076" evidence="1">
    <location>
        <begin position="9"/>
        <end position="127"/>
    </location>
</feature>
<dbReference type="EMBL" id="QJOW01000006">
    <property type="protein sequence ID" value="KAB7513181.1"/>
    <property type="molecule type" value="Genomic_DNA"/>
</dbReference>
<reference evidence="2 3" key="1">
    <citation type="submission" date="2019-10" db="EMBL/GenBank/DDBJ databases">
        <title>Unraveling microbial dark matter from salterns through culturing: the case of the genus Halosegnis.</title>
        <authorList>
            <person name="Duran-Viseras A."/>
            <person name="Andrei A.-S."/>
            <person name="Vera-Gargallo B."/>
            <person name="Ghai R."/>
            <person name="Sanchez-Porro C."/>
            <person name="Ventosa A."/>
        </authorList>
    </citation>
    <scope>NUCLEOTIDE SEQUENCE [LARGE SCALE GENOMIC DNA]</scope>
    <source>
        <strain evidence="2 3">F17-44</strain>
        <plasmid evidence="2">unnamed2</plasmid>
    </source>
</reference>
<comment type="caution">
    <text evidence="2">The sequence shown here is derived from an EMBL/GenBank/DDBJ whole genome shotgun (WGS) entry which is preliminary data.</text>
</comment>
<dbReference type="InterPro" id="IPR058389">
    <property type="entry name" value="DUF8076"/>
</dbReference>